<dbReference type="PROSITE" id="PS50939">
    <property type="entry name" value="CYTOCHROME_B561"/>
    <property type="match status" value="1"/>
</dbReference>
<dbReference type="AlphaFoldDB" id="A0A9P1N3L7"/>
<evidence type="ECO:0000256" key="8">
    <source>
        <dbReference type="ARBA" id="ARBA00022989"/>
    </source>
</evidence>
<protein>
    <recommendedName>
        <fullName evidence="12">Cytochrome b561 domain-containing protein</fullName>
    </recommendedName>
</protein>
<gene>
    <name evidence="13" type="ORF">CAMP_LOCUS12767</name>
</gene>
<keyword evidence="3" id="KW-0813">Transport</keyword>
<dbReference type="InterPro" id="IPR043205">
    <property type="entry name" value="CYB561/CYBRD1-like"/>
</dbReference>
<evidence type="ECO:0000256" key="3">
    <source>
        <dbReference type="ARBA" id="ARBA00022448"/>
    </source>
</evidence>
<feature type="transmembrane region" description="Helical" evidence="11">
    <location>
        <begin position="163"/>
        <end position="183"/>
    </location>
</feature>
<feature type="domain" description="Cytochrome b561" evidence="12">
    <location>
        <begin position="15"/>
        <end position="224"/>
    </location>
</feature>
<keyword evidence="10 11" id="KW-0472">Membrane</keyword>
<dbReference type="PANTHER" id="PTHR10106">
    <property type="entry name" value="CYTOCHROME B561-RELATED"/>
    <property type="match status" value="1"/>
</dbReference>
<dbReference type="Proteomes" id="UP001152747">
    <property type="component" value="Unassembled WGS sequence"/>
</dbReference>
<dbReference type="GO" id="GO:0046872">
    <property type="term" value="F:metal ion binding"/>
    <property type="evidence" value="ECO:0007669"/>
    <property type="project" value="UniProtKB-KW"/>
</dbReference>
<feature type="transmembrane region" description="Helical" evidence="11">
    <location>
        <begin position="203"/>
        <end position="224"/>
    </location>
</feature>
<evidence type="ECO:0000256" key="7">
    <source>
        <dbReference type="ARBA" id="ARBA00022982"/>
    </source>
</evidence>
<proteinExistence type="predicted"/>
<sequence>MAASSATSYEYILAITHFFGFTTVLLNGYFFNTFRDGLTWPTKQQHDYYGIQFHGFLMVLGFVFFQGEALLSYRIYRYEPKIISKLIHGILHFLAISLGITALIAIIINKNLGGNKHFYSIHSWIGVCLLTVYILQFTFGFFTFLMPCASVKHRARLIPIHRAIGASLLILAAIQCVVGYVTFLSFDTLPCFSTLSCNNRMEYVASFAVLTLILYTLLVLALIIPQSWKRQKTPDEIK</sequence>
<dbReference type="EMBL" id="CANHGI010000005">
    <property type="protein sequence ID" value="CAI5450130.1"/>
    <property type="molecule type" value="Genomic_DNA"/>
</dbReference>
<organism evidence="13 14">
    <name type="scientific">Caenorhabditis angaria</name>
    <dbReference type="NCBI Taxonomy" id="860376"/>
    <lineage>
        <taxon>Eukaryota</taxon>
        <taxon>Metazoa</taxon>
        <taxon>Ecdysozoa</taxon>
        <taxon>Nematoda</taxon>
        <taxon>Chromadorea</taxon>
        <taxon>Rhabditida</taxon>
        <taxon>Rhabditina</taxon>
        <taxon>Rhabditomorpha</taxon>
        <taxon>Rhabditoidea</taxon>
        <taxon>Rhabditidae</taxon>
        <taxon>Peloderinae</taxon>
        <taxon>Caenorhabditis</taxon>
    </lineage>
</organism>
<keyword evidence="8 11" id="KW-1133">Transmembrane helix</keyword>
<dbReference type="CDD" id="cd08554">
    <property type="entry name" value="Cyt_b561"/>
    <property type="match status" value="1"/>
</dbReference>
<accession>A0A9P1N3L7</accession>
<name>A0A9P1N3L7_9PELO</name>
<keyword evidence="7" id="KW-0249">Electron transport</keyword>
<feature type="transmembrane region" description="Helical" evidence="11">
    <location>
        <begin position="12"/>
        <end position="31"/>
    </location>
</feature>
<comment type="subcellular location">
    <subcellularLocation>
        <location evidence="2">Membrane</location>
        <topology evidence="2">Multi-pass membrane protein</topology>
    </subcellularLocation>
</comment>
<evidence type="ECO:0000256" key="4">
    <source>
        <dbReference type="ARBA" id="ARBA00022617"/>
    </source>
</evidence>
<dbReference type="InterPro" id="IPR006593">
    <property type="entry name" value="Cyt_b561/ferric_Rdtase_TM"/>
</dbReference>
<feature type="transmembrane region" description="Helical" evidence="11">
    <location>
        <begin position="121"/>
        <end position="142"/>
    </location>
</feature>
<feature type="transmembrane region" description="Helical" evidence="11">
    <location>
        <begin position="86"/>
        <end position="109"/>
    </location>
</feature>
<dbReference type="Pfam" id="PF03188">
    <property type="entry name" value="Cytochrom_B561"/>
    <property type="match status" value="1"/>
</dbReference>
<keyword evidence="6" id="KW-0479">Metal-binding</keyword>
<evidence type="ECO:0000256" key="6">
    <source>
        <dbReference type="ARBA" id="ARBA00022723"/>
    </source>
</evidence>
<keyword evidence="5 11" id="KW-0812">Transmembrane</keyword>
<dbReference type="OrthoDB" id="907479at2759"/>
<evidence type="ECO:0000256" key="2">
    <source>
        <dbReference type="ARBA" id="ARBA00004141"/>
    </source>
</evidence>
<evidence type="ECO:0000256" key="10">
    <source>
        <dbReference type="ARBA" id="ARBA00023136"/>
    </source>
</evidence>
<feature type="transmembrane region" description="Helical" evidence="11">
    <location>
        <begin position="51"/>
        <end position="74"/>
    </location>
</feature>
<reference evidence="13" key="1">
    <citation type="submission" date="2022-11" db="EMBL/GenBank/DDBJ databases">
        <authorList>
            <person name="Kikuchi T."/>
        </authorList>
    </citation>
    <scope>NUCLEOTIDE SEQUENCE</scope>
    <source>
        <strain evidence="13">PS1010</strain>
    </source>
</reference>
<keyword evidence="14" id="KW-1185">Reference proteome</keyword>
<dbReference type="Gene3D" id="1.20.120.1770">
    <property type="match status" value="1"/>
</dbReference>
<evidence type="ECO:0000313" key="14">
    <source>
        <dbReference type="Proteomes" id="UP001152747"/>
    </source>
</evidence>
<comment type="cofactor">
    <cofactor evidence="1">
        <name>heme b</name>
        <dbReference type="ChEBI" id="CHEBI:60344"/>
    </cofactor>
</comment>
<dbReference type="PANTHER" id="PTHR10106:SF50">
    <property type="entry name" value="CYTOCHROME B561 DOMAIN-CONTAINING PROTEIN"/>
    <property type="match status" value="1"/>
</dbReference>
<evidence type="ECO:0000256" key="1">
    <source>
        <dbReference type="ARBA" id="ARBA00001970"/>
    </source>
</evidence>
<dbReference type="SMART" id="SM00665">
    <property type="entry name" value="B561"/>
    <property type="match status" value="1"/>
</dbReference>
<evidence type="ECO:0000256" key="11">
    <source>
        <dbReference type="SAM" id="Phobius"/>
    </source>
</evidence>
<comment type="caution">
    <text evidence="13">The sequence shown here is derived from an EMBL/GenBank/DDBJ whole genome shotgun (WGS) entry which is preliminary data.</text>
</comment>
<keyword evidence="4" id="KW-0349">Heme</keyword>
<dbReference type="GO" id="GO:0016020">
    <property type="term" value="C:membrane"/>
    <property type="evidence" value="ECO:0007669"/>
    <property type="project" value="UniProtKB-SubCell"/>
</dbReference>
<evidence type="ECO:0000259" key="12">
    <source>
        <dbReference type="PROSITE" id="PS50939"/>
    </source>
</evidence>
<evidence type="ECO:0000313" key="13">
    <source>
        <dbReference type="EMBL" id="CAI5450130.1"/>
    </source>
</evidence>
<evidence type="ECO:0000256" key="9">
    <source>
        <dbReference type="ARBA" id="ARBA00023004"/>
    </source>
</evidence>
<evidence type="ECO:0000256" key="5">
    <source>
        <dbReference type="ARBA" id="ARBA00022692"/>
    </source>
</evidence>
<dbReference type="GO" id="GO:0016491">
    <property type="term" value="F:oxidoreductase activity"/>
    <property type="evidence" value="ECO:0007669"/>
    <property type="project" value="InterPro"/>
</dbReference>
<keyword evidence="9" id="KW-0408">Iron</keyword>